<sequence length="2155" mass="246352">MMDSTQRSDCHCYPELGAAEPCVARNDGKQLCRCWIRPERTILTHGEKLEPLNKKESYCSPKVCAIFGKHDEDPYEKPCELKRKFWKTFNPNILLKEEGILWIHFAAKRRKNENCNSLGDPIGLVASTIYPKTASGGYNVGQVRFATYLIAFARFHINPVTTWTSAIVDEVLKRGLMLYSESQTQPNEFRSSRKTDASHSITLVRSSQKTYALQEKNVLREFELMGCKFHIELLSRPLSPDRPGEGGDGQGPNFLLLENINALLKSTMRKHAYYLLCIEKFYIMLWLSRGVYFIFDVCGRKLDDFKSNDKDCVAMLMCLKTLDNVNHLILNLSGLRKNSPCNLRELKIVKLITPSGNIIQRDYGRRQREYEIINDDYAYVKGNLHLSLNPAALLRNRSALAAGVTALLVSKIDHPAAWNSKVIDKIICFGFNFCQAHWLKCASSDPIDVGEFPTRLNIGQFRAHIELFPKKYTGFWYCVPDFISTELAQTIKRAFEEGHNKLLLQINYQVYAIWKQKGFIFLFDPFRHRIVGLSDQPDNIGKYSTVKMFRSFDVFMLVLNSILLDSNRSSHFSLHAMKVRHIQLKNKADGTPALFQQSTIGSDGEVISLNEAVCFEEAEDICQKMLGEISDYEEEGSEFEELELKTSSSVLEAMEEEEGKEKGVFEDMEGVESSSEDEGKRKKKGKGKKGSEGKAAKGKGGKGGSGKSSKKKGAARDGDDKAGRGSKDDKAGRGSKDDKAGLDDKAGVGSKDDKYKRVDRYSADRGGEGDMRGKKLGKAIDEQSDSEKQRLAELERQRLLEIEKQKIRELELQKQSQGELEKQRQSELERQRQSELGRQRQSELERQRNDESGKLRPSELERQRQADLEKKKGDEDKSKEKEDEDKRKKGTDKAARCQRLREERMKASKVDDECEEFFKNVMRFCSAPNPNRYPGCTSKPVDMAVVGSESGSYESLCKLVCAGFGKADRIFIMTPWGNFVLFRCVTNELKNYFLYDGCTCNINRFRHLDLSVGTAGLLCFKEINDMIEYMRLARKQRNQKQSKTRDAYDICREKKKGYASSSLGDPIGLVTSTFYFETDGVGSDIAEARYATYLVAFARFHLNPITTWDTTVVNEVLKYGLMLYVNSLKEDNQLASPQELYAPHERHILREFELMGYGFQIEVRNSFVKRSTFADTTNQNESGDGNVTGLVFLKNIKNVLKSILRESTYYLINANEFYFMIWLCKGGYVIFDVCGRKVDNFHSDEKEGVAMLMCLKTLDNVNHLILNLSGLHEEDTFLIRELKIVKVITPIGDVMQQEYDVINEDYACIRASLHLSLNPNEVLRNRSALSAGVIAMVVAKINHPATWDTKIVDKIISFGVKICHAFYLHSLDCCNVKEFPIYFNIGQFRVHVELFINKYAGFWRCVPNYKLADLVQAVKEAFEEGHLKLLLQINYQVYAMWKQKEFIYLFDPFRHRIMGLTNQANNVKNGAKHATVRMFRSFDIFMIVLNSILQSSNRSSPFFLHAMKVHHIQLKDNGDGTLAAFEEPALSSDGEIKSLNEVICFEEGENMCQKMLGKISDFEDEDLYSDINELELKTSSSELEIIEEEIEEKAMFEDMEGLESSSGSEDEHEKAGSKDSKRGKHTFENMKQWQDEKRRKGKAIEGVEAKQVYGEESLRERVPPKLAFNPELKKFKLPGGETKKGTPNASWLQRLKDQSLKHKIAAVSAIVRRTQLFQNIHCFSSAPDPNRSPGFTDNPVKMEVVCSKSGKYNSLYRRIFAGFRKADRLLILTPWSNFILFSYITNNIRNYFLFDGCTCNVNRFRHLDLSMGTAGLLFFQGISDVVQYMRKCNKDNASRKHKTVELKTGNIREDDQSMPCFYSIPNPNRYPGFTSVPADMVVICSKSGRRRSLYKAIYIGFQKTDRMLVLTPCGKFTIFCCITNNIRSYFLYDGCTCNINRFRHWNLNMGTAGLLYFQDISDIVKYIRDKHRKKKCRDKALRGQELKDQEVNYGTEAIAGNNGSSENMECFCREEVTYGTEAIAGNNGSSENMECFCSVPRPNRYQSFAGNPVDTDVVFSESGNHSSLCKRIRDGFQKTNRMLVVTPWGKFAIFCYIAHNIKTYFLYDAGICNIHHCHIWDFTRDISGMLYFQQISDMVNYMCIDTKMRQRAYHS</sequence>
<evidence type="ECO:0000256" key="1">
    <source>
        <dbReference type="SAM" id="MobiDB-lite"/>
    </source>
</evidence>
<organism evidence="2 3">
    <name type="scientific">Glossina morsitans morsitans</name>
    <name type="common">Savannah tsetse fly</name>
    <dbReference type="NCBI Taxonomy" id="37546"/>
    <lineage>
        <taxon>Eukaryota</taxon>
        <taxon>Metazoa</taxon>
        <taxon>Ecdysozoa</taxon>
        <taxon>Arthropoda</taxon>
        <taxon>Hexapoda</taxon>
        <taxon>Insecta</taxon>
        <taxon>Pterygota</taxon>
        <taxon>Neoptera</taxon>
        <taxon>Endopterygota</taxon>
        <taxon>Diptera</taxon>
        <taxon>Brachycera</taxon>
        <taxon>Muscomorpha</taxon>
        <taxon>Hippoboscoidea</taxon>
        <taxon>Glossinidae</taxon>
        <taxon>Glossina</taxon>
    </lineage>
</organism>
<dbReference type="Gene3D" id="3.90.70.120">
    <property type="match status" value="4"/>
</dbReference>
<accession>A0A1B0G6X6</accession>
<dbReference type="EMBL" id="CCAG010013875">
    <property type="status" value="NOT_ANNOTATED_CDS"/>
    <property type="molecule type" value="Genomic_DNA"/>
</dbReference>
<feature type="compositionally biased region" description="Basic and acidic residues" evidence="1">
    <location>
        <begin position="819"/>
        <end position="894"/>
    </location>
</feature>
<feature type="region of interest" description="Disordered" evidence="1">
    <location>
        <begin position="808"/>
        <end position="894"/>
    </location>
</feature>
<dbReference type="STRING" id="37546.A0A1B0G6X6"/>
<dbReference type="PANTHER" id="PTHR40552:SF6">
    <property type="entry name" value="FI09606P-RELATED"/>
    <property type="match status" value="1"/>
</dbReference>
<evidence type="ECO:0000313" key="3">
    <source>
        <dbReference type="Proteomes" id="UP000092444"/>
    </source>
</evidence>
<dbReference type="Proteomes" id="UP000092444">
    <property type="component" value="Unassembled WGS sequence"/>
</dbReference>
<keyword evidence="3" id="KW-1185">Reference proteome</keyword>
<dbReference type="PANTHER" id="PTHR40552">
    <property type="entry name" value="AT05186P-RELATED"/>
    <property type="match status" value="1"/>
</dbReference>
<feature type="compositionally biased region" description="Basic and acidic residues" evidence="1">
    <location>
        <begin position="714"/>
        <end position="789"/>
    </location>
</feature>
<feature type="compositionally biased region" description="Acidic residues" evidence="1">
    <location>
        <begin position="666"/>
        <end position="676"/>
    </location>
</feature>
<dbReference type="EnsemblMetazoa" id="GMOY009069-RA">
    <property type="protein sequence ID" value="GMOY009069-PA"/>
    <property type="gene ID" value="GMOY009069"/>
</dbReference>
<feature type="region of interest" description="Disordered" evidence="1">
    <location>
        <begin position="1599"/>
        <end position="1626"/>
    </location>
</feature>
<reference evidence="2" key="1">
    <citation type="submission" date="2020-05" db="UniProtKB">
        <authorList>
            <consortium name="EnsemblMetazoa"/>
        </authorList>
    </citation>
    <scope>IDENTIFICATION</scope>
    <source>
        <strain evidence="2">Yale</strain>
    </source>
</reference>
<feature type="region of interest" description="Disordered" evidence="1">
    <location>
        <begin position="652"/>
        <end position="789"/>
    </location>
</feature>
<protein>
    <submittedName>
        <fullName evidence="2">Uncharacterized protein</fullName>
    </submittedName>
</protein>
<feature type="compositionally biased region" description="Basic and acidic residues" evidence="1">
    <location>
        <begin position="1609"/>
        <end position="1626"/>
    </location>
</feature>
<name>A0A1B0G6X6_GLOMM</name>
<evidence type="ECO:0000313" key="2">
    <source>
        <dbReference type="EnsemblMetazoa" id="GMOY009069-PA"/>
    </source>
</evidence>
<proteinExistence type="predicted"/>